<dbReference type="InterPro" id="IPR036398">
    <property type="entry name" value="CA_dom_sf"/>
</dbReference>
<evidence type="ECO:0000256" key="6">
    <source>
        <dbReference type="ARBA" id="ARBA00048348"/>
    </source>
</evidence>
<dbReference type="RefSeq" id="WP_198038937.1">
    <property type="nucleotide sequence ID" value="NZ_AVFL01000031.1"/>
</dbReference>
<evidence type="ECO:0000313" key="8">
    <source>
        <dbReference type="EMBL" id="EWY37061.1"/>
    </source>
</evidence>
<organism evidence="8 9">
    <name type="scientific">Skermanella stibiiresistens SB22</name>
    <dbReference type="NCBI Taxonomy" id="1385369"/>
    <lineage>
        <taxon>Bacteria</taxon>
        <taxon>Pseudomonadati</taxon>
        <taxon>Pseudomonadota</taxon>
        <taxon>Alphaproteobacteria</taxon>
        <taxon>Rhodospirillales</taxon>
        <taxon>Azospirillaceae</taxon>
        <taxon>Skermanella</taxon>
    </lineage>
</organism>
<comment type="similarity">
    <text evidence="1">Belongs to the alpha-carbonic anhydrase family.</text>
</comment>
<evidence type="ECO:0000259" key="7">
    <source>
        <dbReference type="PROSITE" id="PS51144"/>
    </source>
</evidence>
<dbReference type="PATRIC" id="fig|1385369.3.peg.5880"/>
<dbReference type="InterPro" id="IPR001148">
    <property type="entry name" value="CA_dom"/>
</dbReference>
<evidence type="ECO:0000256" key="3">
    <source>
        <dbReference type="ARBA" id="ARBA00022723"/>
    </source>
</evidence>
<dbReference type="PANTHER" id="PTHR18952">
    <property type="entry name" value="CARBONIC ANHYDRASE"/>
    <property type="match status" value="1"/>
</dbReference>
<dbReference type="GO" id="GO:0008270">
    <property type="term" value="F:zinc ion binding"/>
    <property type="evidence" value="ECO:0007669"/>
    <property type="project" value="InterPro"/>
</dbReference>
<dbReference type="PANTHER" id="PTHR18952:SF265">
    <property type="entry name" value="CARBONIC ANHYDRASE"/>
    <property type="match status" value="1"/>
</dbReference>
<keyword evidence="3" id="KW-0479">Metal-binding</keyword>
<dbReference type="InterPro" id="IPR023561">
    <property type="entry name" value="Carbonic_anhydrase_a-class"/>
</dbReference>
<dbReference type="EC" id="4.2.1.1" evidence="2"/>
<accession>W9GWP2</accession>
<dbReference type="Pfam" id="PF00194">
    <property type="entry name" value="Carb_anhydrase"/>
    <property type="match status" value="1"/>
</dbReference>
<dbReference type="STRING" id="1385369.N825_21690"/>
<dbReference type="CDD" id="cd03124">
    <property type="entry name" value="alpha_CA_prokaryotic_like"/>
    <property type="match status" value="1"/>
</dbReference>
<name>W9GWP2_9PROT</name>
<dbReference type="SUPFAM" id="SSF51069">
    <property type="entry name" value="Carbonic anhydrase"/>
    <property type="match status" value="1"/>
</dbReference>
<evidence type="ECO:0000256" key="1">
    <source>
        <dbReference type="ARBA" id="ARBA00010718"/>
    </source>
</evidence>
<protein>
    <recommendedName>
        <fullName evidence="2">carbonic anhydrase</fullName>
        <ecNumber evidence="2">4.2.1.1</ecNumber>
    </recommendedName>
</protein>
<dbReference type="Proteomes" id="UP000019486">
    <property type="component" value="Unassembled WGS sequence"/>
</dbReference>
<comment type="caution">
    <text evidence="8">The sequence shown here is derived from an EMBL/GenBank/DDBJ whole genome shotgun (WGS) entry which is preliminary data.</text>
</comment>
<dbReference type="AlphaFoldDB" id="W9GWP2"/>
<dbReference type="EMBL" id="AVFL01000031">
    <property type="protein sequence ID" value="EWY37061.1"/>
    <property type="molecule type" value="Genomic_DNA"/>
</dbReference>
<gene>
    <name evidence="8" type="ORF">N825_21690</name>
</gene>
<dbReference type="SMART" id="SM01057">
    <property type="entry name" value="Carb_anhydrase"/>
    <property type="match status" value="1"/>
</dbReference>
<dbReference type="InterPro" id="IPR041891">
    <property type="entry name" value="Alpha_CA_prokaryot-like"/>
</dbReference>
<keyword evidence="4" id="KW-0862">Zinc</keyword>
<dbReference type="Gene3D" id="3.10.200.10">
    <property type="entry name" value="Alpha carbonic anhydrase"/>
    <property type="match status" value="1"/>
</dbReference>
<evidence type="ECO:0000256" key="2">
    <source>
        <dbReference type="ARBA" id="ARBA00012925"/>
    </source>
</evidence>
<dbReference type="PROSITE" id="PS51144">
    <property type="entry name" value="ALPHA_CA_2"/>
    <property type="match status" value="1"/>
</dbReference>
<keyword evidence="5" id="KW-0456">Lyase</keyword>
<comment type="catalytic activity">
    <reaction evidence="6">
        <text>hydrogencarbonate + H(+) = CO2 + H2O</text>
        <dbReference type="Rhea" id="RHEA:10748"/>
        <dbReference type="ChEBI" id="CHEBI:15377"/>
        <dbReference type="ChEBI" id="CHEBI:15378"/>
        <dbReference type="ChEBI" id="CHEBI:16526"/>
        <dbReference type="ChEBI" id="CHEBI:17544"/>
        <dbReference type="EC" id="4.2.1.1"/>
    </reaction>
</comment>
<feature type="domain" description="Alpha-carbonic anhydrase" evidence="7">
    <location>
        <begin position="54"/>
        <end position="276"/>
    </location>
</feature>
<evidence type="ECO:0000256" key="5">
    <source>
        <dbReference type="ARBA" id="ARBA00023239"/>
    </source>
</evidence>
<sequence>MKSQERIMPRTNKYDRRAILRHLTIGGVAACPICATVARAVAGEAHHGAGGGAPRWTYEGAEGPERWGVLTPEFRSCSLGLEQTPIDINKAIRAETGALDVSFVPAPATVVNNGHTIQVNCGSGSHSVISGIRHELLQFHFHHPSEHLLSGKAFQMECHFVHKAASGALAVIGVLINAGAANTALDPVWDVMPTKAGEEVGLAGVFDPAPLLPVQRAHYRYVGSLTTPPCSEGVTWTILGAPIEASTAQIARFAALFPNNARPVQGRNRRFLLESF</sequence>
<evidence type="ECO:0000313" key="9">
    <source>
        <dbReference type="Proteomes" id="UP000019486"/>
    </source>
</evidence>
<reference evidence="8 9" key="1">
    <citation type="submission" date="2013-08" db="EMBL/GenBank/DDBJ databases">
        <title>The genome sequence of Skermanella stibiiresistens.</title>
        <authorList>
            <person name="Zhu W."/>
            <person name="Wang G."/>
        </authorList>
    </citation>
    <scope>NUCLEOTIDE SEQUENCE [LARGE SCALE GENOMIC DNA]</scope>
    <source>
        <strain evidence="8 9">SB22</strain>
    </source>
</reference>
<keyword evidence="9" id="KW-1185">Reference proteome</keyword>
<dbReference type="GO" id="GO:0004089">
    <property type="term" value="F:carbonate dehydratase activity"/>
    <property type="evidence" value="ECO:0007669"/>
    <property type="project" value="UniProtKB-EC"/>
</dbReference>
<evidence type="ECO:0000256" key="4">
    <source>
        <dbReference type="ARBA" id="ARBA00022833"/>
    </source>
</evidence>
<proteinExistence type="inferred from homology"/>